<dbReference type="FunFam" id="3.10.20.90:FF:000083">
    <property type="entry name" value="Trans-2,3-enoyl-CoA reductase b"/>
    <property type="match status" value="1"/>
</dbReference>
<comment type="function">
    <text evidence="25">Involved in both the production of very long-chain fatty acids for sphingolipid synthesis and the degradation of the sphingosine moiety in sphingolipids through the sphingosine 1-phosphate metabolic pathway. Catalyzes the last of the four reactions of the long-chain fatty acids elongation cycle. This endoplasmic reticulum-bound enzymatic process, allows the addition of 2 carbons to the chain of long- and very long-chain fatty acids/VLCFAs per cycle. This enzyme reduces the trans-2,3-enoyl-CoA fatty acid intermediate to an acyl-CoA that can be further elongated by entering a new cycle of elongation. Thereby, it participates in the production of VLCFAs of different chain lengths that are involved in multiple biological processes as precursors of membrane lipids and lipid mediators. Catalyzes the saturation step of the sphingosine 1-phosphate metabolic pathway, the conversion of trans-2-hexadecenoyl-CoA to palmitoyl-CoA.</text>
</comment>
<evidence type="ECO:0000256" key="8">
    <source>
        <dbReference type="ARBA" id="ARBA00022553"/>
    </source>
</evidence>
<comment type="catalytic activity">
    <reaction evidence="19">
        <text>(2E)-hexadecenoyl-CoA + NADPH + H(+) = hexadecanoyl-CoA + NADP(+)</text>
        <dbReference type="Rhea" id="RHEA:36143"/>
        <dbReference type="ChEBI" id="CHEBI:15378"/>
        <dbReference type="ChEBI" id="CHEBI:57379"/>
        <dbReference type="ChEBI" id="CHEBI:57783"/>
        <dbReference type="ChEBI" id="CHEBI:58349"/>
        <dbReference type="ChEBI" id="CHEBI:61526"/>
    </reaction>
    <physiologicalReaction direction="left-to-right" evidence="19">
        <dbReference type="Rhea" id="RHEA:36144"/>
    </physiologicalReaction>
</comment>
<evidence type="ECO:0000256" key="27">
    <source>
        <dbReference type="ARBA" id="ARBA00078575"/>
    </source>
</evidence>
<comment type="catalytic activity">
    <reaction evidence="20">
        <text>(2E,7Z,10Z,13Z,16Z)-docosapentaenoyl-CoA + NADPH + H(+) = (7Z,10Z,13Z,16Z)-docosatetraenoyl-CoA + NADP(+)</text>
        <dbReference type="Rhea" id="RHEA:39331"/>
        <dbReference type="ChEBI" id="CHEBI:15378"/>
        <dbReference type="ChEBI" id="CHEBI:57783"/>
        <dbReference type="ChEBI" id="CHEBI:58349"/>
        <dbReference type="ChEBI" id="CHEBI:73856"/>
        <dbReference type="ChEBI" id="CHEBI:76416"/>
    </reaction>
    <physiologicalReaction direction="left-to-right" evidence="20">
        <dbReference type="Rhea" id="RHEA:39332"/>
    </physiologicalReaction>
</comment>
<feature type="transmembrane region" description="Helical" evidence="29">
    <location>
        <begin position="347"/>
        <end position="366"/>
    </location>
</feature>
<evidence type="ECO:0000256" key="23">
    <source>
        <dbReference type="ARBA" id="ARBA00051464"/>
    </source>
</evidence>
<keyword evidence="11" id="KW-0276">Fatty acid metabolism</keyword>
<evidence type="ECO:0000256" key="28">
    <source>
        <dbReference type="ARBA" id="ARBA00081803"/>
    </source>
</evidence>
<dbReference type="CDD" id="cd17124">
    <property type="entry name" value="Ubl_TECR"/>
    <property type="match status" value="1"/>
</dbReference>
<keyword evidence="17 29" id="KW-0472">Membrane</keyword>
<dbReference type="EC" id="1.3.1.93" evidence="6"/>
<evidence type="ECO:0000256" key="9">
    <source>
        <dbReference type="ARBA" id="ARBA00022692"/>
    </source>
</evidence>
<dbReference type="SUPFAM" id="SSF54236">
    <property type="entry name" value="Ubiquitin-like"/>
    <property type="match status" value="1"/>
</dbReference>
<dbReference type="InterPro" id="IPR039357">
    <property type="entry name" value="SRD5A/TECR"/>
</dbReference>
<protein>
    <recommendedName>
        <fullName evidence="26">Very-long-chain enoyl-CoA reductase</fullName>
        <ecNumber evidence="6">1.3.1.93</ecNumber>
    </recommendedName>
    <alternativeName>
        <fullName evidence="28">Synaptic glycoprotein SC2</fullName>
    </alternativeName>
    <alternativeName>
        <fullName evidence="27">Trans-2,3-enoyl-CoA reductase</fullName>
    </alternativeName>
</protein>
<dbReference type="PROSITE" id="PS50244">
    <property type="entry name" value="S5A_REDUCTASE"/>
    <property type="match status" value="1"/>
</dbReference>
<comment type="pathway">
    <text evidence="3">Sphingolipid metabolism.</text>
</comment>
<dbReference type="AlphaFoldDB" id="A0A9J7WW39"/>
<evidence type="ECO:0000256" key="20">
    <source>
        <dbReference type="ARBA" id="ARBA00050400"/>
    </source>
</evidence>
<keyword evidence="15" id="KW-0560">Oxidoreductase</keyword>
<dbReference type="InterPro" id="IPR001104">
    <property type="entry name" value="3-oxo-5_a-steroid_4-DH_C"/>
</dbReference>
<dbReference type="Pfam" id="PF21696">
    <property type="entry name" value="TECR_N"/>
    <property type="match status" value="1"/>
</dbReference>
<evidence type="ECO:0000256" key="4">
    <source>
        <dbReference type="ARBA" id="ARBA00005194"/>
    </source>
</evidence>
<evidence type="ECO:0000256" key="3">
    <source>
        <dbReference type="ARBA" id="ARBA00004991"/>
    </source>
</evidence>
<evidence type="ECO:0000256" key="19">
    <source>
        <dbReference type="ARBA" id="ARBA00050319"/>
    </source>
</evidence>
<evidence type="ECO:0000313" key="32">
    <source>
        <dbReference type="Ensembl" id="ENSCCRP00000099139.1"/>
    </source>
</evidence>
<keyword evidence="8" id="KW-0597">Phosphoprotein</keyword>
<evidence type="ECO:0000256" key="17">
    <source>
        <dbReference type="ARBA" id="ARBA00023136"/>
    </source>
</evidence>
<dbReference type="Pfam" id="PF02544">
    <property type="entry name" value="Steroid_dh"/>
    <property type="match status" value="1"/>
</dbReference>
<reference evidence="32" key="2">
    <citation type="submission" date="2025-09" db="UniProtKB">
        <authorList>
            <consortium name="Ensembl"/>
        </authorList>
    </citation>
    <scope>IDENTIFICATION</scope>
</reference>
<evidence type="ECO:0000256" key="2">
    <source>
        <dbReference type="ARBA" id="ARBA00004760"/>
    </source>
</evidence>
<keyword evidence="13 29" id="KW-1133">Transmembrane helix</keyword>
<comment type="similarity">
    <text evidence="5">Belongs to the steroid 5-alpha reductase family.</text>
</comment>
<proteinExistence type="inferred from homology"/>
<feature type="transmembrane region" description="Helical" evidence="29">
    <location>
        <begin position="236"/>
        <end position="258"/>
    </location>
</feature>
<keyword evidence="12" id="KW-0521">NADP</keyword>
<organism evidence="32 33">
    <name type="scientific">Cyprinus carpio carpio</name>
    <dbReference type="NCBI Taxonomy" id="630221"/>
    <lineage>
        <taxon>Eukaryota</taxon>
        <taxon>Metazoa</taxon>
        <taxon>Chordata</taxon>
        <taxon>Craniata</taxon>
        <taxon>Vertebrata</taxon>
        <taxon>Euteleostomi</taxon>
        <taxon>Actinopterygii</taxon>
        <taxon>Neopterygii</taxon>
        <taxon>Teleostei</taxon>
        <taxon>Ostariophysi</taxon>
        <taxon>Cypriniformes</taxon>
        <taxon>Cyprinidae</taxon>
        <taxon>Cyprininae</taxon>
        <taxon>Cyprinus</taxon>
    </lineage>
</organism>
<dbReference type="Gene3D" id="3.10.20.90">
    <property type="entry name" value="Phosphatidylinositol 3-kinase Catalytic Subunit, Chain A, domain 1"/>
    <property type="match status" value="1"/>
</dbReference>
<evidence type="ECO:0000256" key="10">
    <source>
        <dbReference type="ARBA" id="ARBA00022824"/>
    </source>
</evidence>
<comment type="catalytic activity">
    <reaction evidence="21">
        <text>octadecanoyl-CoA + NADP(+) = (2E)-octadecenoyl-CoA + NADPH + H(+)</text>
        <dbReference type="Rhea" id="RHEA:35351"/>
        <dbReference type="ChEBI" id="CHEBI:15378"/>
        <dbReference type="ChEBI" id="CHEBI:57394"/>
        <dbReference type="ChEBI" id="CHEBI:57783"/>
        <dbReference type="ChEBI" id="CHEBI:58349"/>
        <dbReference type="ChEBI" id="CHEBI:71412"/>
    </reaction>
    <physiologicalReaction direction="right-to-left" evidence="21">
        <dbReference type="Rhea" id="RHEA:35353"/>
    </physiologicalReaction>
</comment>
<evidence type="ECO:0000256" key="11">
    <source>
        <dbReference type="ARBA" id="ARBA00022832"/>
    </source>
</evidence>
<evidence type="ECO:0000256" key="22">
    <source>
        <dbReference type="ARBA" id="ARBA00050808"/>
    </source>
</evidence>
<comment type="pathway">
    <text evidence="2">Lipid metabolism; sphingolipid metabolism.</text>
</comment>
<sequence length="459" mass="53214">MFWFRESLNGRMLQKNSFVLQHINGHPIGLTSNIHPLNESHETKNHMKPKIPQWQQLQHCNIHSSRSWQNICNSVFGTLTQIFGKLDHVFDNQVPATIWRFWKRKTLPGDTPFHPTGCGLSFTTNTTSAGMFAGVSSPSLGKVILVPSFQPFFTSTVEILDAKTKDKLCFLDKVEPNATIGEIKSMFHKSHPQWYPARQSIRLDPKGKSLKDEDVLQHLPVGTTATFYFRDLGAQISWVTVFLTEYAGPLLIYLMFYFRVPFIYAPKYDFTTSKHWVVHLACMCHSFHYVKRLLETLFVHRFSHGTMPLRNIFKNCTYYWGFAAWMAYYINHPLYTPPIYGEQQIRLALIVFLFCQIGNFSIHIALRNLRPPGSKTRKIPYPTKNPFTWIFLLVSCPNYTYELGSWLGFTLMTQCLPVAAFTLVGFIQMTVWAKGKHRSYLKEFRDYPTLRSPILPFIL</sequence>
<keyword evidence="33" id="KW-1185">Reference proteome</keyword>
<evidence type="ECO:0000259" key="31">
    <source>
        <dbReference type="Pfam" id="PF21696"/>
    </source>
</evidence>
<comment type="catalytic activity">
    <reaction evidence="22">
        <text>a very-long-chain 2,3-saturated fatty acyl-CoA + NADP(+) = a very-long-chain (2E)-enoyl-CoA + NADPH + H(+)</text>
        <dbReference type="Rhea" id="RHEA:14473"/>
        <dbReference type="ChEBI" id="CHEBI:15378"/>
        <dbReference type="ChEBI" id="CHEBI:57783"/>
        <dbReference type="ChEBI" id="CHEBI:58349"/>
        <dbReference type="ChEBI" id="CHEBI:83724"/>
        <dbReference type="ChEBI" id="CHEBI:83728"/>
        <dbReference type="EC" id="1.3.1.93"/>
    </reaction>
    <physiologicalReaction direction="right-to-left" evidence="22">
        <dbReference type="Rhea" id="RHEA:14475"/>
    </physiologicalReaction>
</comment>
<evidence type="ECO:0000256" key="14">
    <source>
        <dbReference type="ARBA" id="ARBA00022990"/>
    </source>
</evidence>
<dbReference type="GO" id="GO:0102758">
    <property type="term" value="F:very-long-chain enoyl-CoA reductase activity"/>
    <property type="evidence" value="ECO:0007669"/>
    <property type="project" value="UniProtKB-EC"/>
</dbReference>
<dbReference type="Ensembl" id="ENSCCRT00000172218.1">
    <property type="protein sequence ID" value="ENSCCRP00000099139.1"/>
    <property type="gene ID" value="ENSCCRG00000071012.1"/>
</dbReference>
<comment type="catalytic activity">
    <reaction evidence="23">
        <text>(2E,8Z,11Z,14Z)-eicosatetraenoyl-CoA + NADPH + H(+) = (8Z,11Z,14Z)-eicosatrienoyl-CoA + NADP(+)</text>
        <dbReference type="Rhea" id="RHEA:39319"/>
        <dbReference type="ChEBI" id="CHEBI:15378"/>
        <dbReference type="ChEBI" id="CHEBI:57783"/>
        <dbReference type="ChEBI" id="CHEBI:58349"/>
        <dbReference type="ChEBI" id="CHEBI:74264"/>
        <dbReference type="ChEBI" id="CHEBI:76412"/>
    </reaction>
    <physiologicalReaction direction="left-to-right" evidence="23">
        <dbReference type="Rhea" id="RHEA:39320"/>
    </physiologicalReaction>
</comment>
<evidence type="ECO:0000256" key="29">
    <source>
        <dbReference type="SAM" id="Phobius"/>
    </source>
</evidence>
<feature type="domain" description="TECR-like N-terminal" evidence="31">
    <location>
        <begin position="156"/>
        <end position="231"/>
    </location>
</feature>
<dbReference type="InterPro" id="IPR029071">
    <property type="entry name" value="Ubiquitin-like_domsf"/>
</dbReference>
<evidence type="ECO:0000256" key="16">
    <source>
        <dbReference type="ARBA" id="ARBA00023098"/>
    </source>
</evidence>
<evidence type="ECO:0000256" key="21">
    <source>
        <dbReference type="ARBA" id="ARBA00050733"/>
    </source>
</evidence>
<evidence type="ECO:0000259" key="30">
    <source>
        <dbReference type="Pfam" id="PF02544"/>
    </source>
</evidence>
<keyword evidence="7" id="KW-0444">Lipid biosynthesis</keyword>
<dbReference type="GeneTree" id="ENSGT00950000182886"/>
<evidence type="ECO:0000256" key="1">
    <source>
        <dbReference type="ARBA" id="ARBA00004477"/>
    </source>
</evidence>
<evidence type="ECO:0000256" key="24">
    <source>
        <dbReference type="ARBA" id="ARBA00052468"/>
    </source>
</evidence>
<feature type="transmembrane region" description="Helical" evidence="29">
    <location>
        <begin position="317"/>
        <end position="335"/>
    </location>
</feature>
<evidence type="ECO:0000256" key="7">
    <source>
        <dbReference type="ARBA" id="ARBA00022516"/>
    </source>
</evidence>
<evidence type="ECO:0000256" key="18">
    <source>
        <dbReference type="ARBA" id="ARBA00023160"/>
    </source>
</evidence>
<dbReference type="PANTHER" id="PTHR10556:SF31">
    <property type="entry name" value="VERY-LONG-CHAIN ENOYL-COA REDUCTASE"/>
    <property type="match status" value="1"/>
</dbReference>
<dbReference type="Proteomes" id="UP001108240">
    <property type="component" value="Unplaced"/>
</dbReference>
<name>A0A9J7WW39_CYPCA</name>
<keyword evidence="18" id="KW-0275">Fatty acid biosynthesis</keyword>
<evidence type="ECO:0000256" key="25">
    <source>
        <dbReference type="ARBA" id="ARBA00057553"/>
    </source>
</evidence>
<evidence type="ECO:0000256" key="15">
    <source>
        <dbReference type="ARBA" id="ARBA00023002"/>
    </source>
</evidence>
<evidence type="ECO:0000256" key="13">
    <source>
        <dbReference type="ARBA" id="ARBA00022989"/>
    </source>
</evidence>
<dbReference type="PANTHER" id="PTHR10556">
    <property type="entry name" value="3-OXO-5-ALPHA-STEROID 4-DEHYDROGENASE"/>
    <property type="match status" value="1"/>
</dbReference>
<keyword evidence="14" id="KW-0007">Acetylation</keyword>
<comment type="pathway">
    <text evidence="4">Lipid metabolism; fatty acid biosynthesis.</text>
</comment>
<evidence type="ECO:0000256" key="26">
    <source>
        <dbReference type="ARBA" id="ARBA00072713"/>
    </source>
</evidence>
<keyword evidence="9 29" id="KW-0812">Transmembrane</keyword>
<keyword evidence="16" id="KW-0443">Lipid metabolism</keyword>
<evidence type="ECO:0000256" key="6">
    <source>
        <dbReference type="ARBA" id="ARBA00012530"/>
    </source>
</evidence>
<evidence type="ECO:0000313" key="33">
    <source>
        <dbReference type="Proteomes" id="UP001108240"/>
    </source>
</evidence>
<dbReference type="GO" id="GO:0042761">
    <property type="term" value="P:very long-chain fatty acid biosynthetic process"/>
    <property type="evidence" value="ECO:0007669"/>
    <property type="project" value="TreeGrafter"/>
</dbReference>
<comment type="subcellular location">
    <subcellularLocation>
        <location evidence="1">Endoplasmic reticulum membrane</location>
        <topology evidence="1">Multi-pass membrane protein</topology>
    </subcellularLocation>
</comment>
<feature type="domain" description="3-oxo-5-alpha-steroid 4-dehydrogenase C-terminal" evidence="30">
    <location>
        <begin position="306"/>
        <end position="459"/>
    </location>
</feature>
<dbReference type="InterPro" id="IPR049127">
    <property type="entry name" value="TECR-like_N"/>
</dbReference>
<keyword evidence="10" id="KW-0256">Endoplasmic reticulum</keyword>
<evidence type="ECO:0000256" key="5">
    <source>
        <dbReference type="ARBA" id="ARBA00007742"/>
    </source>
</evidence>
<feature type="transmembrane region" description="Helical" evidence="29">
    <location>
        <begin position="387"/>
        <end position="409"/>
    </location>
</feature>
<feature type="transmembrane region" description="Helical" evidence="29">
    <location>
        <begin position="415"/>
        <end position="433"/>
    </location>
</feature>
<accession>A0A9J7WW39</accession>
<reference evidence="32" key="1">
    <citation type="submission" date="2025-08" db="UniProtKB">
        <authorList>
            <consortium name="Ensembl"/>
        </authorList>
    </citation>
    <scope>IDENTIFICATION</scope>
</reference>
<comment type="catalytic activity">
    <reaction evidence="24">
        <text>(2E,7Z,10Z,13Z,16Z,19Z)-docosahexaenoyl-CoA + NADPH + H(+) = (7Z,10Z,13Z,16Z,19Z)-docosapentaenoyl-CoA + NADP(+)</text>
        <dbReference type="Rhea" id="RHEA:39467"/>
        <dbReference type="ChEBI" id="CHEBI:15378"/>
        <dbReference type="ChEBI" id="CHEBI:57783"/>
        <dbReference type="ChEBI" id="CHEBI:58349"/>
        <dbReference type="ChEBI" id="CHEBI:73870"/>
        <dbReference type="ChEBI" id="CHEBI:76461"/>
    </reaction>
    <physiologicalReaction direction="left-to-right" evidence="24">
        <dbReference type="Rhea" id="RHEA:39468"/>
    </physiologicalReaction>
</comment>
<evidence type="ECO:0000256" key="12">
    <source>
        <dbReference type="ARBA" id="ARBA00022857"/>
    </source>
</evidence>
<dbReference type="GO" id="GO:0005789">
    <property type="term" value="C:endoplasmic reticulum membrane"/>
    <property type="evidence" value="ECO:0007669"/>
    <property type="project" value="UniProtKB-SubCell"/>
</dbReference>